<dbReference type="OrthoDB" id="5796153at2759"/>
<evidence type="ECO:0000256" key="4">
    <source>
        <dbReference type="ARBA" id="ARBA00023180"/>
    </source>
</evidence>
<evidence type="ECO:0000256" key="1">
    <source>
        <dbReference type="ARBA" id="ARBA00008871"/>
    </source>
</evidence>
<dbReference type="Gene3D" id="3.20.20.70">
    <property type="entry name" value="Aldolase class I"/>
    <property type="match status" value="1"/>
</dbReference>
<keyword evidence="3 8" id="KW-1015">Disulfide bond</keyword>
<dbReference type="EMBL" id="JAIZAY010000021">
    <property type="protein sequence ID" value="KAJ8021362.1"/>
    <property type="molecule type" value="Genomic_DNA"/>
</dbReference>
<dbReference type="GO" id="GO:0004415">
    <property type="term" value="F:hyalurononglucosaminidase activity"/>
    <property type="evidence" value="ECO:0007669"/>
    <property type="project" value="UniProtKB-UniRule"/>
</dbReference>
<comment type="similarity">
    <text evidence="1 6 9">Belongs to the glycosyl hydrolase 56 family.</text>
</comment>
<evidence type="ECO:0000256" key="2">
    <source>
        <dbReference type="ARBA" id="ARBA00022801"/>
    </source>
</evidence>
<dbReference type="InterPro" id="IPR018155">
    <property type="entry name" value="Hyaluronidase"/>
</dbReference>
<keyword evidence="11" id="KW-1185">Reference proteome</keyword>
<dbReference type="Pfam" id="PF01630">
    <property type="entry name" value="Glyco_hydro_56"/>
    <property type="match status" value="1"/>
</dbReference>
<evidence type="ECO:0000256" key="9">
    <source>
        <dbReference type="RuleBase" id="RU610713"/>
    </source>
</evidence>
<feature type="disulfide bond" evidence="8">
    <location>
        <begin position="217"/>
        <end position="226"/>
    </location>
</feature>
<dbReference type="SUPFAM" id="SSF51445">
    <property type="entry name" value="(Trans)glycosidases"/>
    <property type="match status" value="1"/>
</dbReference>
<dbReference type="PANTHER" id="PTHR11769">
    <property type="entry name" value="HYALURONIDASE"/>
    <property type="match status" value="1"/>
</dbReference>
<organism evidence="10 11">
    <name type="scientific">Holothuria leucospilota</name>
    <name type="common">Black long sea cucumber</name>
    <name type="synonym">Mertensiothuria leucospilota</name>
    <dbReference type="NCBI Taxonomy" id="206669"/>
    <lineage>
        <taxon>Eukaryota</taxon>
        <taxon>Metazoa</taxon>
        <taxon>Echinodermata</taxon>
        <taxon>Eleutherozoa</taxon>
        <taxon>Echinozoa</taxon>
        <taxon>Holothuroidea</taxon>
        <taxon>Aspidochirotacea</taxon>
        <taxon>Aspidochirotida</taxon>
        <taxon>Holothuriidae</taxon>
        <taxon>Holothuria</taxon>
    </lineage>
</organism>
<keyword evidence="5 9" id="KW-0326">Glycosidase</keyword>
<dbReference type="PRINTS" id="PR00847">
    <property type="entry name" value="HYALURONDASE"/>
</dbReference>
<feature type="disulfide bond" evidence="8">
    <location>
        <begin position="409"/>
        <end position="418"/>
    </location>
</feature>
<feature type="active site" description="Proton donor" evidence="7">
    <location>
        <position position="141"/>
    </location>
</feature>
<feature type="disulfide bond" evidence="8">
    <location>
        <begin position="52"/>
        <end position="335"/>
    </location>
</feature>
<comment type="caution">
    <text evidence="10">The sequence shown here is derived from an EMBL/GenBank/DDBJ whole genome shotgun (WGS) entry which is preliminary data.</text>
</comment>
<evidence type="ECO:0000256" key="5">
    <source>
        <dbReference type="ARBA" id="ARBA00023295"/>
    </source>
</evidence>
<accession>A0A9Q1BE64</accession>
<keyword evidence="4" id="KW-0325">Glycoprotein</keyword>
<feature type="disulfide bond" evidence="8">
    <location>
        <begin position="360"/>
        <end position="371"/>
    </location>
</feature>
<dbReference type="InterPro" id="IPR001329">
    <property type="entry name" value="Venom_Hyaluronidase"/>
</dbReference>
<dbReference type="GO" id="GO:0006952">
    <property type="term" value="P:defense response"/>
    <property type="evidence" value="ECO:0007669"/>
    <property type="project" value="InterPro"/>
</dbReference>
<evidence type="ECO:0000256" key="7">
    <source>
        <dbReference type="PIRSR" id="PIRSR038193-1"/>
    </source>
</evidence>
<evidence type="ECO:0000256" key="6">
    <source>
        <dbReference type="PIRNR" id="PIRNR038193"/>
    </source>
</evidence>
<reference evidence="10" key="1">
    <citation type="submission" date="2021-10" db="EMBL/GenBank/DDBJ databases">
        <title>Tropical sea cucumber genome reveals ecological adaptation and Cuvierian tubules defense mechanism.</title>
        <authorList>
            <person name="Chen T."/>
        </authorList>
    </citation>
    <scope>NUCLEOTIDE SEQUENCE</scope>
    <source>
        <strain evidence="10">Nanhai2018</strain>
        <tissue evidence="10">Muscle</tissue>
    </source>
</reference>
<dbReference type="PIRSF" id="PIRSF038193">
    <property type="entry name" value="Hyaluronidase"/>
    <property type="match status" value="1"/>
</dbReference>
<dbReference type="EC" id="3.2.1.35" evidence="9"/>
<keyword evidence="2 9" id="KW-0378">Hydrolase</keyword>
<dbReference type="AlphaFoldDB" id="A0A9Q1BE64"/>
<gene>
    <name evidence="10" type="ORF">HOLleu_38534</name>
</gene>
<dbReference type="FunFam" id="3.20.20.70:FF:000065">
    <property type="entry name" value="Hyaluronidase"/>
    <property type="match status" value="1"/>
</dbReference>
<proteinExistence type="inferred from homology"/>
<dbReference type="GO" id="GO:0005975">
    <property type="term" value="P:carbohydrate metabolic process"/>
    <property type="evidence" value="ECO:0007669"/>
    <property type="project" value="UniProtKB-UniRule"/>
</dbReference>
<evidence type="ECO:0000256" key="8">
    <source>
        <dbReference type="PIRSR" id="PIRSR038193-3"/>
    </source>
</evidence>
<sequence length="424" mass="48503">MRTIVTSSRAALLLPEIASAEPSRIFKPKDIKRSYGQKSPFVVYWNVPSSDCPHKFDIDFHLDKYGITANTGQNFTGDNIVLFYDNELGYYPFYSEKTSEPVNGGLPQMVNVSIHMEKATEDILKIIPDPNFNGVAIIDWESWRPQWEQNFDTRLIYRKKSIELVYNKHPEWTNETVKLVALVEFEQAAENMMESTLRLAKDLRPNARWGFYHYPYCYNKKKLGSCTQTAILTNNNITWLFDSTTALYPSIYMHGSQVKKAEFVQGVISEALRIRNISRNHFIDIYPYARYQYSYSELFLTKNDLNVTVLQAAEMGSSGIVFWGSKNDTHTAESCLQVQSYLSSTLGPFVKEIIDATTICSADICSGNGRCVGKVLECVDLLLRRKESVNWSGTSEQWKHTVTPCSCQCYKGWKGLACDQYAEY</sequence>
<evidence type="ECO:0000313" key="11">
    <source>
        <dbReference type="Proteomes" id="UP001152320"/>
    </source>
</evidence>
<dbReference type="GO" id="GO:0030214">
    <property type="term" value="P:hyaluronan catabolic process"/>
    <property type="evidence" value="ECO:0007669"/>
    <property type="project" value="TreeGrafter"/>
</dbReference>
<evidence type="ECO:0000256" key="3">
    <source>
        <dbReference type="ARBA" id="ARBA00023157"/>
    </source>
</evidence>
<dbReference type="PANTHER" id="PTHR11769:SF35">
    <property type="entry name" value="HYALURONIDASE"/>
    <property type="match status" value="1"/>
</dbReference>
<dbReference type="PRINTS" id="PR00846">
    <property type="entry name" value="GLHYDRLASE56"/>
</dbReference>
<comment type="catalytic activity">
    <reaction evidence="9">
        <text>Random hydrolysis of (1-&gt;4)-linkages between N-acetyl-beta-D-glucosamine and D-glucuronate residues in hyaluronate.</text>
        <dbReference type="EC" id="3.2.1.35"/>
    </reaction>
</comment>
<dbReference type="Proteomes" id="UP001152320">
    <property type="component" value="Chromosome 21"/>
</dbReference>
<dbReference type="InterPro" id="IPR013785">
    <property type="entry name" value="Aldolase_TIM"/>
</dbReference>
<evidence type="ECO:0000313" key="10">
    <source>
        <dbReference type="EMBL" id="KAJ8021362.1"/>
    </source>
</evidence>
<name>A0A9Q1BE64_HOLLE</name>
<feature type="disulfide bond" evidence="8">
    <location>
        <begin position="365"/>
        <end position="407"/>
    </location>
</feature>
<dbReference type="InterPro" id="IPR017853">
    <property type="entry name" value="GH"/>
</dbReference>
<protein>
    <recommendedName>
        <fullName evidence="9">Hyaluronidase</fullName>
        <ecNumber evidence="9">3.2.1.35</ecNumber>
    </recommendedName>
</protein>
<dbReference type="SMR" id="A0A9Q1BE64"/>